<dbReference type="STRING" id="542762.A0A4S4D111"/>
<reference evidence="1 2" key="1">
    <citation type="journal article" date="2018" name="Proc. Natl. Acad. Sci. U.S.A.">
        <title>Draft genome sequence of Camellia sinensis var. sinensis provides insights into the evolution of the tea genome and tea quality.</title>
        <authorList>
            <person name="Wei C."/>
            <person name="Yang H."/>
            <person name="Wang S."/>
            <person name="Zhao J."/>
            <person name="Liu C."/>
            <person name="Gao L."/>
            <person name="Xia E."/>
            <person name="Lu Y."/>
            <person name="Tai Y."/>
            <person name="She G."/>
            <person name="Sun J."/>
            <person name="Cao H."/>
            <person name="Tong W."/>
            <person name="Gao Q."/>
            <person name="Li Y."/>
            <person name="Deng W."/>
            <person name="Jiang X."/>
            <person name="Wang W."/>
            <person name="Chen Q."/>
            <person name="Zhang S."/>
            <person name="Li H."/>
            <person name="Wu J."/>
            <person name="Wang P."/>
            <person name="Li P."/>
            <person name="Shi C."/>
            <person name="Zheng F."/>
            <person name="Jian J."/>
            <person name="Huang B."/>
            <person name="Shan D."/>
            <person name="Shi M."/>
            <person name="Fang C."/>
            <person name="Yue Y."/>
            <person name="Li F."/>
            <person name="Li D."/>
            <person name="Wei S."/>
            <person name="Han B."/>
            <person name="Jiang C."/>
            <person name="Yin Y."/>
            <person name="Xia T."/>
            <person name="Zhang Z."/>
            <person name="Bennetzen J.L."/>
            <person name="Zhao S."/>
            <person name="Wan X."/>
        </authorList>
    </citation>
    <scope>NUCLEOTIDE SEQUENCE [LARGE SCALE GENOMIC DNA]</scope>
    <source>
        <strain evidence="2">cv. Shuchazao</strain>
        <tissue evidence="1">Leaf</tissue>
    </source>
</reference>
<gene>
    <name evidence="1" type="ORF">TEA_025320</name>
</gene>
<dbReference type="Proteomes" id="UP000306102">
    <property type="component" value="Unassembled WGS sequence"/>
</dbReference>
<keyword evidence="2" id="KW-1185">Reference proteome</keyword>
<comment type="caution">
    <text evidence="1">The sequence shown here is derived from an EMBL/GenBank/DDBJ whole genome shotgun (WGS) entry which is preliminary data.</text>
</comment>
<protein>
    <submittedName>
        <fullName evidence="1">Uncharacterized protein</fullName>
    </submittedName>
</protein>
<organism evidence="1 2">
    <name type="scientific">Camellia sinensis var. sinensis</name>
    <name type="common">China tea</name>
    <dbReference type="NCBI Taxonomy" id="542762"/>
    <lineage>
        <taxon>Eukaryota</taxon>
        <taxon>Viridiplantae</taxon>
        <taxon>Streptophyta</taxon>
        <taxon>Embryophyta</taxon>
        <taxon>Tracheophyta</taxon>
        <taxon>Spermatophyta</taxon>
        <taxon>Magnoliopsida</taxon>
        <taxon>eudicotyledons</taxon>
        <taxon>Gunneridae</taxon>
        <taxon>Pentapetalae</taxon>
        <taxon>asterids</taxon>
        <taxon>Ericales</taxon>
        <taxon>Theaceae</taxon>
        <taxon>Camellia</taxon>
    </lineage>
</organism>
<dbReference type="AlphaFoldDB" id="A0A4S4D111"/>
<evidence type="ECO:0000313" key="1">
    <source>
        <dbReference type="EMBL" id="THF95727.1"/>
    </source>
</evidence>
<dbReference type="Gene3D" id="1.20.1280.170">
    <property type="entry name" value="Exocyst complex component Exo70"/>
    <property type="match status" value="1"/>
</dbReference>
<proteinExistence type="predicted"/>
<evidence type="ECO:0000313" key="2">
    <source>
        <dbReference type="Proteomes" id="UP000306102"/>
    </source>
</evidence>
<dbReference type="EMBL" id="SDRB02013189">
    <property type="protein sequence ID" value="THF95727.1"/>
    <property type="molecule type" value="Genomic_DNA"/>
</dbReference>
<name>A0A4S4D111_CAMSN</name>
<accession>A0A4S4D111</accession>
<dbReference type="SUPFAM" id="SSF74788">
    <property type="entry name" value="Cullin repeat-like"/>
    <property type="match status" value="1"/>
</dbReference>
<dbReference type="InterPro" id="IPR016159">
    <property type="entry name" value="Cullin_repeat-like_dom_sf"/>
</dbReference>
<sequence>MAENGEEKLIQMARHIAKTLGHTDTMADDILQIFSNFDGRFREKLVEKLSDEDPRSLEQNLKALDRRISPYVSADHPIWSDSADASSFLDAVDELVSAIREWTPMAGDKPVAACLHRADDLLQQSMFRLEDEFRLLMDRGCESFDLTRFQNGESAANYAFESEDDEEDEDGEMIGEENQIPVYCCEPVYTVEMCMTGLDEVTSGADVFAWCEGLLPRRCELRTVVVEESFSRRACRG</sequence>
<dbReference type="Pfam" id="PF20669">
    <property type="entry name" value="Exo70_N"/>
    <property type="match status" value="1"/>
</dbReference>